<feature type="region of interest" description="Disordered" evidence="1">
    <location>
        <begin position="327"/>
        <end position="389"/>
    </location>
</feature>
<organism evidence="2 3">
    <name type="scientific">Musca domestica</name>
    <name type="common">House fly</name>
    <dbReference type="NCBI Taxonomy" id="7370"/>
    <lineage>
        <taxon>Eukaryota</taxon>
        <taxon>Metazoa</taxon>
        <taxon>Ecdysozoa</taxon>
        <taxon>Arthropoda</taxon>
        <taxon>Hexapoda</taxon>
        <taxon>Insecta</taxon>
        <taxon>Pterygota</taxon>
        <taxon>Neoptera</taxon>
        <taxon>Endopterygota</taxon>
        <taxon>Diptera</taxon>
        <taxon>Brachycera</taxon>
        <taxon>Muscomorpha</taxon>
        <taxon>Muscoidea</taxon>
        <taxon>Muscidae</taxon>
        <taxon>Musca</taxon>
    </lineage>
</organism>
<dbReference type="GeneID" id="105262200"/>
<accession>A0A9J7DBJ7</accession>
<sequence length="586" mass="67502">MKKNKLFKCDSQATYCSEVEDMAEDTHCGLRRSQRLLEKRKRIESYAFQKKPDEQNSCITPQSNIFEAKECTTKCKTLPETQALFSPTDIREDEEGIALVNLKQSFTTNINVCETYRKNPNFKRKRKFRFTLKKSRRRRIKSTNPALTPSNNYEASKTSQKEQQKAITDQGVQNSWDLSKIKSEHTLNQQNCSYSKEKLSVITQSCNEGSFCQRSAGIDDKIQKYSKTEEEIVTNILSYDHAKCYAIKTKDSETHTNATTQNSTQKDNRKRGGKRNLEEDILTDLLTHKSEACLIETSPAKENNKNHVNAYRRQSTFIKKEKSAKMSNLSGENSNQNARTCSLPSATESQTTSNLGIKRKKREPSVISNRNKNTSKHAIKNSNIKKDRSSIIQKRESMLPNIYQPFFQYHLPSDVLYNQQNRFFPKTSMLPDIYPPHFKYQLPPDAVLNKPLIIPQPNIITPDETQSMDLKDSSTSSSPSLTESLRCVFNTKDLRHVLEIEKIKYRLYDYHLDALAIVLNLQVNYLRDLVERILQMNPNVLRKLSSSLNKPFVPDHDLFERDTPTSNFSSDNEVIPSSQKEDSVKK</sequence>
<name>A0A9J7DBJ7_MUSDO</name>
<feature type="region of interest" description="Disordered" evidence="1">
    <location>
        <begin position="135"/>
        <end position="170"/>
    </location>
</feature>
<dbReference type="VEuPathDB" id="VectorBase:MDOMA2_001986"/>
<evidence type="ECO:0000313" key="3">
    <source>
        <dbReference type="RefSeq" id="XP_011294912.3"/>
    </source>
</evidence>
<dbReference type="OrthoDB" id="8070074at2759"/>
<proteinExistence type="predicted"/>
<dbReference type="RefSeq" id="XP_011294912.3">
    <property type="nucleotide sequence ID" value="XM_011296610.3"/>
</dbReference>
<reference evidence="3" key="1">
    <citation type="submission" date="2025-08" db="UniProtKB">
        <authorList>
            <consortium name="RefSeq"/>
        </authorList>
    </citation>
    <scope>IDENTIFICATION</scope>
    <source>
        <strain evidence="3">Aabys</strain>
        <tissue evidence="3">Whole body</tissue>
    </source>
</reference>
<feature type="compositionally biased region" description="Polar residues" evidence="1">
    <location>
        <begin position="255"/>
        <end position="265"/>
    </location>
</feature>
<feature type="region of interest" description="Disordered" evidence="1">
    <location>
        <begin position="252"/>
        <end position="276"/>
    </location>
</feature>
<feature type="compositionally biased region" description="Polar residues" evidence="1">
    <location>
        <begin position="327"/>
        <end position="355"/>
    </location>
</feature>
<feature type="region of interest" description="Disordered" evidence="1">
    <location>
        <begin position="560"/>
        <end position="586"/>
    </location>
</feature>
<dbReference type="Proteomes" id="UP001652621">
    <property type="component" value="Unplaced"/>
</dbReference>
<evidence type="ECO:0000313" key="2">
    <source>
        <dbReference type="Proteomes" id="UP001652621"/>
    </source>
</evidence>
<evidence type="ECO:0000256" key="1">
    <source>
        <dbReference type="SAM" id="MobiDB-lite"/>
    </source>
</evidence>
<dbReference type="AlphaFoldDB" id="A0A9J7DBJ7"/>
<keyword evidence="2" id="KW-1185">Reference proteome</keyword>
<feature type="compositionally biased region" description="Polar residues" evidence="1">
    <location>
        <begin position="142"/>
        <end position="158"/>
    </location>
</feature>
<gene>
    <name evidence="3" type="primary">LOC105262200</name>
</gene>
<protein>
    <submittedName>
        <fullName evidence="3">Uncharacterized protein LOC105262200</fullName>
    </submittedName>
</protein>
<dbReference type="KEGG" id="mde:105262200"/>
<feature type="compositionally biased region" description="Polar residues" evidence="1">
    <location>
        <begin position="564"/>
        <end position="578"/>
    </location>
</feature>